<evidence type="ECO:0000256" key="4">
    <source>
        <dbReference type="ARBA" id="ARBA00022525"/>
    </source>
</evidence>
<organism evidence="11 12">
    <name type="scientific">Clostridium felsineum</name>
    <dbReference type="NCBI Taxonomy" id="36839"/>
    <lineage>
        <taxon>Bacteria</taxon>
        <taxon>Bacillati</taxon>
        <taxon>Bacillota</taxon>
        <taxon>Clostridia</taxon>
        <taxon>Eubacteriales</taxon>
        <taxon>Clostridiaceae</taxon>
        <taxon>Clostridium</taxon>
    </lineage>
</organism>
<evidence type="ECO:0000256" key="9">
    <source>
        <dbReference type="ARBA" id="ARBA00023239"/>
    </source>
</evidence>
<dbReference type="PANTHER" id="PTHR40088">
    <property type="entry name" value="PECTATE LYASE (EUROFUNG)"/>
    <property type="match status" value="1"/>
</dbReference>
<evidence type="ECO:0000256" key="7">
    <source>
        <dbReference type="ARBA" id="ARBA00022837"/>
    </source>
</evidence>
<keyword evidence="12" id="KW-1185">Reference proteome</keyword>
<evidence type="ECO:0000256" key="8">
    <source>
        <dbReference type="ARBA" id="ARBA00023088"/>
    </source>
</evidence>
<dbReference type="Proteomes" id="UP000190951">
    <property type="component" value="Chromosome"/>
</dbReference>
<evidence type="ECO:0000256" key="6">
    <source>
        <dbReference type="ARBA" id="ARBA00022729"/>
    </source>
</evidence>
<dbReference type="InterPro" id="IPR058953">
    <property type="entry name" value="PelX-like_N"/>
</dbReference>
<evidence type="ECO:0000313" key="11">
    <source>
        <dbReference type="EMBL" id="URZ13582.1"/>
    </source>
</evidence>
<evidence type="ECO:0000256" key="10">
    <source>
        <dbReference type="ARBA" id="ARBA00038263"/>
    </source>
</evidence>
<comment type="cofactor">
    <cofactor evidence="1">
        <name>Ca(2+)</name>
        <dbReference type="ChEBI" id="CHEBI:29108"/>
    </cofactor>
</comment>
<protein>
    <submittedName>
        <fullName evidence="11">Uncharacterized protein</fullName>
    </submittedName>
</protein>
<dbReference type="InterPro" id="IPR011050">
    <property type="entry name" value="Pectin_lyase_fold/virulence"/>
</dbReference>
<comment type="similarity">
    <text evidence="10">Belongs to the polysaccharide lyase 9 family.</text>
</comment>
<dbReference type="AlphaFoldDB" id="A0A1S8MCZ9"/>
<dbReference type="Pfam" id="PF25850">
    <property type="entry name" value="PelX_Ig"/>
    <property type="match status" value="1"/>
</dbReference>
<dbReference type="KEGG" id="crw:CROST_043480"/>
<accession>A0A1S8MCZ9</accession>
<dbReference type="SUPFAM" id="SSF51126">
    <property type="entry name" value="Pectin lyase-like"/>
    <property type="match status" value="1"/>
</dbReference>
<evidence type="ECO:0000256" key="2">
    <source>
        <dbReference type="ARBA" id="ARBA00004613"/>
    </source>
</evidence>
<dbReference type="NCBIfam" id="TIGR01167">
    <property type="entry name" value="LPXTG_anchor"/>
    <property type="match status" value="1"/>
</dbReference>
<reference evidence="11 12" key="1">
    <citation type="submission" date="2022-04" db="EMBL/GenBank/DDBJ databases">
        <title>Genome sequence of C. roseum typestrain.</title>
        <authorList>
            <person name="Poehlein A."/>
            <person name="Schoch T."/>
            <person name="Duerre P."/>
            <person name="Daniel R."/>
        </authorList>
    </citation>
    <scope>NUCLEOTIDE SEQUENCE [LARGE SCALE GENOMIC DNA]</scope>
    <source>
        <strain evidence="11 12">DSM 7320</strain>
    </source>
</reference>
<keyword evidence="3" id="KW-0134">Cell wall</keyword>
<dbReference type="EMBL" id="CP096983">
    <property type="protein sequence ID" value="URZ13582.1"/>
    <property type="molecule type" value="Genomic_DNA"/>
</dbReference>
<dbReference type="GO" id="GO:0046872">
    <property type="term" value="F:metal ion binding"/>
    <property type="evidence" value="ECO:0007669"/>
    <property type="project" value="UniProtKB-KW"/>
</dbReference>
<dbReference type="PROSITE" id="PS50847">
    <property type="entry name" value="GRAM_POS_ANCHORING"/>
    <property type="match status" value="1"/>
</dbReference>
<dbReference type="RefSeq" id="WP_077832898.1">
    <property type="nucleotide sequence ID" value="NZ_CP096983.1"/>
</dbReference>
<dbReference type="PANTHER" id="PTHR40088:SF1">
    <property type="entry name" value="PECTATE LYASE PEL9"/>
    <property type="match status" value="1"/>
</dbReference>
<dbReference type="GO" id="GO:0016837">
    <property type="term" value="F:carbon-oxygen lyase activity, acting on polysaccharides"/>
    <property type="evidence" value="ECO:0007669"/>
    <property type="project" value="TreeGrafter"/>
</dbReference>
<evidence type="ECO:0000256" key="5">
    <source>
        <dbReference type="ARBA" id="ARBA00022723"/>
    </source>
</evidence>
<evidence type="ECO:0000313" key="12">
    <source>
        <dbReference type="Proteomes" id="UP000190951"/>
    </source>
</evidence>
<dbReference type="InterPro" id="IPR058863">
    <property type="entry name" value="PelX-like_Ig"/>
</dbReference>
<comment type="subcellular location">
    <subcellularLocation>
        <location evidence="2">Secreted</location>
    </subcellularLocation>
</comment>
<keyword evidence="8" id="KW-0572">Peptidoglycan-anchor</keyword>
<sequence length="990" mass="106520">MKLKFIKSKCLTLMLTLTMTSTLLPTYISTAHAASTSNYNPTDWKQATFGQTTDTGYNSIVTDDSNKAVTLTAGTADGTHAGGKITGSHDGISYYYTSVDPSKNFVLTADVKVNFFAKPKPDNQEGFGIMARDAVGQDKNPDAFPSNMVLVGGYGGCIQSVFRNNVTDGTGAGATMEDVTKFADRPSNDGTVTYKLTMKKTNTGYQVNVNNGTEKIYYRPKQLEVRDKDHIYVGFFVARVSSITVSNIDFTTSNVSTDPPAKPEPTKPIPPVTPSINMTSSSNTGDSNYNLNLSANVKGNVDIKQNGEEIFNGALDNNNSLFKNTTLTSGDNTFDVLYTPDKTQNITSSNPIENKYTVTLKKYGTQNGEVYVSPDATASGDGTLASPIDIFSAIKYLSCGQKIVLRGGTYNLKAPITIDKNNSGTYNNPKFMSAYAGEMPVLNFNNYSGFNLNGDYWNISGVDVTNAVSTGFRISGNHNVVYKVNTYKNGDTGLQISGNSSDKIDKWPSYNLILDCTSHDNLDLSQNNADGFAAKLTCGVGNVFRGCISHNNCDDGYDLFSKLETGAIGAVTVENSIAYNNGVLSDGTKTLGDGNGFKMGGEGLPVKHVLRNCLSFNNLSDGITSNFDPANTFENCTSFNNGKLNFNFLHFNSAAPQYSAKNNLSFRTSKADSDSVPDINLSDDNYFYNGITSKNKSGEELLASNFKSITVPKSFDRNADGSIIQGDFMRALDTLKSNEGCNLSDFSNVTDVTGTPNIPDKPAAINNNGSYTAVNGNCSIPVDAAKTYTSEVNFDNGSFKATLPSSIFKDSKNSIQIAKTSPSISDTVLRAATGNTLKMIGNPFDIKLYIDGKETHVLNSPITFKIKLNSEDLNGVNTKNLGLYYFNTLTNSWEFVSDALYDSSSSCVTVTTPHLSTFAIMEKINQPGTAIGNVTNASTGTNNNSKMTANTIGKLPKTGSMMDTTTLATLGLILITLGGIVLVFEKRRKA</sequence>
<dbReference type="GO" id="GO:0005576">
    <property type="term" value="C:extracellular region"/>
    <property type="evidence" value="ECO:0007669"/>
    <property type="project" value="UniProtKB-SubCell"/>
</dbReference>
<dbReference type="InterPro" id="IPR006626">
    <property type="entry name" value="PbH1"/>
</dbReference>
<dbReference type="Gene3D" id="2.160.20.10">
    <property type="entry name" value="Single-stranded right-handed beta-helix, Pectin lyase-like"/>
    <property type="match status" value="1"/>
</dbReference>
<proteinExistence type="inferred from homology"/>
<name>A0A1S8MCZ9_9CLOT</name>
<dbReference type="InterPro" id="IPR012334">
    <property type="entry name" value="Pectin_lyas_fold"/>
</dbReference>
<evidence type="ECO:0000256" key="3">
    <source>
        <dbReference type="ARBA" id="ARBA00022512"/>
    </source>
</evidence>
<keyword evidence="7" id="KW-0106">Calcium</keyword>
<keyword evidence="6" id="KW-0732">Signal</keyword>
<dbReference type="SMART" id="SM00710">
    <property type="entry name" value="PbH1"/>
    <property type="match status" value="8"/>
</dbReference>
<keyword evidence="4" id="KW-0964">Secreted</keyword>
<dbReference type="Pfam" id="PF25849">
    <property type="entry name" value="PelX_N"/>
    <property type="match status" value="1"/>
</dbReference>
<gene>
    <name evidence="11" type="ORF">CROST_043480</name>
</gene>
<dbReference type="InterPro" id="IPR019931">
    <property type="entry name" value="LPXTG_anchor"/>
</dbReference>
<dbReference type="Pfam" id="PF22842">
    <property type="entry name" value="Pel9A-like_beta_helix"/>
    <property type="match status" value="1"/>
</dbReference>
<evidence type="ECO:0000256" key="1">
    <source>
        <dbReference type="ARBA" id="ARBA00001913"/>
    </source>
</evidence>
<keyword evidence="5" id="KW-0479">Metal-binding</keyword>
<dbReference type="STRING" id="84029.CROST_07970"/>
<dbReference type="InterPro" id="IPR053868">
    <property type="entry name" value="Pel9A-like_beta_helix"/>
</dbReference>
<dbReference type="InterPro" id="IPR052052">
    <property type="entry name" value="Polysaccharide_Lyase_9"/>
</dbReference>
<keyword evidence="9" id="KW-0456">Lyase</keyword>